<dbReference type="GO" id="GO:0016987">
    <property type="term" value="F:sigma factor activity"/>
    <property type="evidence" value="ECO:0007669"/>
    <property type="project" value="UniProtKB-KW"/>
</dbReference>
<name>A0A542ZHK9_9MICO</name>
<dbReference type="SUPFAM" id="SSF88946">
    <property type="entry name" value="Sigma2 domain of RNA polymerase sigma factors"/>
    <property type="match status" value="1"/>
</dbReference>
<evidence type="ECO:0000256" key="3">
    <source>
        <dbReference type="ARBA" id="ARBA00023082"/>
    </source>
</evidence>
<dbReference type="InterPro" id="IPR039425">
    <property type="entry name" value="RNA_pol_sigma-70-like"/>
</dbReference>
<dbReference type="InterPro" id="IPR014284">
    <property type="entry name" value="RNA_pol_sigma-70_dom"/>
</dbReference>
<evidence type="ECO:0000256" key="2">
    <source>
        <dbReference type="ARBA" id="ARBA00023015"/>
    </source>
</evidence>
<dbReference type="Gene3D" id="1.10.1740.10">
    <property type="match status" value="1"/>
</dbReference>
<evidence type="ECO:0000313" key="10">
    <source>
        <dbReference type="Proteomes" id="UP000319514"/>
    </source>
</evidence>
<sequence>MGSQRWAAGTALTDLYAAHWASLVRLAWLLVRDQQVAEEAVQDAFVSMHARWQQLRDPEAALAYLRRSVVNTSRSVVRHRVVEDRHLAREASSPTSPWRTTEASAEERAVAHEQGEELLSALRGLPRRQREVLVLRYYLDLTEAQIADALGISPGSVKSHAHRGLSSLRTQMEPQS</sequence>
<dbReference type="PANTHER" id="PTHR43133:SF50">
    <property type="entry name" value="ECF RNA POLYMERASE SIGMA FACTOR SIGM"/>
    <property type="match status" value="1"/>
</dbReference>
<evidence type="ECO:0000256" key="5">
    <source>
        <dbReference type="ARBA" id="ARBA00023163"/>
    </source>
</evidence>
<keyword evidence="10" id="KW-1185">Reference proteome</keyword>
<organism evidence="9 10">
    <name type="scientific">Oryzihumus leptocrescens</name>
    <dbReference type="NCBI Taxonomy" id="297536"/>
    <lineage>
        <taxon>Bacteria</taxon>
        <taxon>Bacillati</taxon>
        <taxon>Actinomycetota</taxon>
        <taxon>Actinomycetes</taxon>
        <taxon>Micrococcales</taxon>
        <taxon>Intrasporangiaceae</taxon>
        <taxon>Oryzihumus</taxon>
    </lineage>
</organism>
<feature type="compositionally biased region" description="Polar residues" evidence="6">
    <location>
        <begin position="167"/>
        <end position="176"/>
    </location>
</feature>
<dbReference type="NCBIfam" id="TIGR02937">
    <property type="entry name" value="sigma70-ECF"/>
    <property type="match status" value="1"/>
</dbReference>
<dbReference type="RefSeq" id="WP_141789837.1">
    <property type="nucleotide sequence ID" value="NZ_BAAAKX010000004.1"/>
</dbReference>
<dbReference type="OrthoDB" id="4864396at2"/>
<comment type="similarity">
    <text evidence="1">Belongs to the sigma-70 factor family. ECF subfamily.</text>
</comment>
<dbReference type="Pfam" id="PF04542">
    <property type="entry name" value="Sigma70_r2"/>
    <property type="match status" value="1"/>
</dbReference>
<keyword evidence="5" id="KW-0804">Transcription</keyword>
<gene>
    <name evidence="9" type="ORF">FB474_1181</name>
</gene>
<keyword evidence="4" id="KW-0238">DNA-binding</keyword>
<dbReference type="NCBIfam" id="TIGR02983">
    <property type="entry name" value="SigE-fam_strep"/>
    <property type="match status" value="1"/>
</dbReference>
<dbReference type="InterPro" id="IPR013249">
    <property type="entry name" value="RNA_pol_sigma70_r4_t2"/>
</dbReference>
<dbReference type="EMBL" id="VFOQ01000001">
    <property type="protein sequence ID" value="TQL59815.1"/>
    <property type="molecule type" value="Genomic_DNA"/>
</dbReference>
<dbReference type="AlphaFoldDB" id="A0A542ZHK9"/>
<evidence type="ECO:0000256" key="6">
    <source>
        <dbReference type="SAM" id="MobiDB-lite"/>
    </source>
</evidence>
<dbReference type="CDD" id="cd06171">
    <property type="entry name" value="Sigma70_r4"/>
    <property type="match status" value="1"/>
</dbReference>
<keyword evidence="2" id="KW-0805">Transcription regulation</keyword>
<protein>
    <submittedName>
        <fullName evidence="9">RNA polymerase sigma-70 factor (Sigma-E family)</fullName>
    </submittedName>
</protein>
<evidence type="ECO:0000256" key="1">
    <source>
        <dbReference type="ARBA" id="ARBA00010641"/>
    </source>
</evidence>
<dbReference type="Proteomes" id="UP000319514">
    <property type="component" value="Unassembled WGS sequence"/>
</dbReference>
<dbReference type="GO" id="GO:0006352">
    <property type="term" value="P:DNA-templated transcription initiation"/>
    <property type="evidence" value="ECO:0007669"/>
    <property type="project" value="InterPro"/>
</dbReference>
<dbReference type="InterPro" id="IPR013324">
    <property type="entry name" value="RNA_pol_sigma_r3/r4-like"/>
</dbReference>
<feature type="domain" description="RNA polymerase sigma factor 70 region 4 type 2" evidence="8">
    <location>
        <begin position="116"/>
        <end position="167"/>
    </location>
</feature>
<evidence type="ECO:0000256" key="4">
    <source>
        <dbReference type="ARBA" id="ARBA00023125"/>
    </source>
</evidence>
<dbReference type="InterPro" id="IPR007627">
    <property type="entry name" value="RNA_pol_sigma70_r2"/>
</dbReference>
<evidence type="ECO:0000259" key="8">
    <source>
        <dbReference type="Pfam" id="PF08281"/>
    </source>
</evidence>
<dbReference type="SUPFAM" id="SSF88659">
    <property type="entry name" value="Sigma3 and sigma4 domains of RNA polymerase sigma factors"/>
    <property type="match status" value="1"/>
</dbReference>
<dbReference type="InterPro" id="IPR014325">
    <property type="entry name" value="RNA_pol_sigma-E_actinobac"/>
</dbReference>
<dbReference type="InterPro" id="IPR013325">
    <property type="entry name" value="RNA_pol_sigma_r2"/>
</dbReference>
<proteinExistence type="inferred from homology"/>
<reference evidence="9 10" key="1">
    <citation type="submission" date="2019-06" db="EMBL/GenBank/DDBJ databases">
        <title>Sequencing the genomes of 1000 actinobacteria strains.</title>
        <authorList>
            <person name="Klenk H.-P."/>
        </authorList>
    </citation>
    <scope>NUCLEOTIDE SEQUENCE [LARGE SCALE GENOMIC DNA]</scope>
    <source>
        <strain evidence="9 10">DSM 18082</strain>
    </source>
</reference>
<dbReference type="PANTHER" id="PTHR43133">
    <property type="entry name" value="RNA POLYMERASE ECF-TYPE SIGMA FACTO"/>
    <property type="match status" value="1"/>
</dbReference>
<feature type="region of interest" description="Disordered" evidence="6">
    <location>
        <begin position="155"/>
        <end position="176"/>
    </location>
</feature>
<dbReference type="InterPro" id="IPR036388">
    <property type="entry name" value="WH-like_DNA-bd_sf"/>
</dbReference>
<evidence type="ECO:0000259" key="7">
    <source>
        <dbReference type="Pfam" id="PF04542"/>
    </source>
</evidence>
<dbReference type="Gene3D" id="1.10.10.10">
    <property type="entry name" value="Winged helix-like DNA-binding domain superfamily/Winged helix DNA-binding domain"/>
    <property type="match status" value="1"/>
</dbReference>
<comment type="caution">
    <text evidence="9">The sequence shown here is derived from an EMBL/GenBank/DDBJ whole genome shotgun (WGS) entry which is preliminary data.</text>
</comment>
<feature type="domain" description="RNA polymerase sigma-70 region 2" evidence="7">
    <location>
        <begin position="15"/>
        <end position="79"/>
    </location>
</feature>
<dbReference type="Pfam" id="PF08281">
    <property type="entry name" value="Sigma70_r4_2"/>
    <property type="match status" value="1"/>
</dbReference>
<dbReference type="GO" id="GO:0003677">
    <property type="term" value="F:DNA binding"/>
    <property type="evidence" value="ECO:0007669"/>
    <property type="project" value="UniProtKB-KW"/>
</dbReference>
<keyword evidence="3" id="KW-0731">Sigma factor</keyword>
<accession>A0A542ZHK9</accession>
<evidence type="ECO:0000313" key="9">
    <source>
        <dbReference type="EMBL" id="TQL59815.1"/>
    </source>
</evidence>